<reference evidence="2" key="1">
    <citation type="submission" date="2018-02" db="EMBL/GenBank/DDBJ databases">
        <title>Rhizophora mucronata_Transcriptome.</title>
        <authorList>
            <person name="Meera S.P."/>
            <person name="Sreeshan A."/>
            <person name="Augustine A."/>
        </authorList>
    </citation>
    <scope>NUCLEOTIDE SEQUENCE</scope>
    <source>
        <tissue evidence="2">Leaf</tissue>
    </source>
</reference>
<name>A0A2P2Q312_RHIMU</name>
<sequence length="47" mass="5236">MKFYESMTSDLTNSPVLRQFLNLFVALSLSVSSLATSYSLGTCHYLV</sequence>
<keyword evidence="1" id="KW-0812">Transmembrane</keyword>
<keyword evidence="1" id="KW-1133">Transmembrane helix</keyword>
<proteinExistence type="predicted"/>
<organism evidence="2">
    <name type="scientific">Rhizophora mucronata</name>
    <name type="common">Asiatic mangrove</name>
    <dbReference type="NCBI Taxonomy" id="61149"/>
    <lineage>
        <taxon>Eukaryota</taxon>
        <taxon>Viridiplantae</taxon>
        <taxon>Streptophyta</taxon>
        <taxon>Embryophyta</taxon>
        <taxon>Tracheophyta</taxon>
        <taxon>Spermatophyta</taxon>
        <taxon>Magnoliopsida</taxon>
        <taxon>eudicotyledons</taxon>
        <taxon>Gunneridae</taxon>
        <taxon>Pentapetalae</taxon>
        <taxon>rosids</taxon>
        <taxon>fabids</taxon>
        <taxon>Malpighiales</taxon>
        <taxon>Rhizophoraceae</taxon>
        <taxon>Rhizophora</taxon>
    </lineage>
</organism>
<dbReference type="AlphaFoldDB" id="A0A2P2Q312"/>
<accession>A0A2P2Q312</accession>
<feature type="transmembrane region" description="Helical" evidence="1">
    <location>
        <begin position="20"/>
        <end position="41"/>
    </location>
</feature>
<dbReference type="EMBL" id="GGEC01080893">
    <property type="protein sequence ID" value="MBX61377.1"/>
    <property type="molecule type" value="Transcribed_RNA"/>
</dbReference>
<evidence type="ECO:0000313" key="2">
    <source>
        <dbReference type="EMBL" id="MBX61377.1"/>
    </source>
</evidence>
<protein>
    <submittedName>
        <fullName evidence="2">Uncharacterized protein</fullName>
    </submittedName>
</protein>
<keyword evidence="1" id="KW-0472">Membrane</keyword>
<evidence type="ECO:0000256" key="1">
    <source>
        <dbReference type="SAM" id="Phobius"/>
    </source>
</evidence>